<organism evidence="3 4">
    <name type="scientific">Maricaulis maris</name>
    <dbReference type="NCBI Taxonomy" id="74318"/>
    <lineage>
        <taxon>Bacteria</taxon>
        <taxon>Pseudomonadati</taxon>
        <taxon>Pseudomonadota</taxon>
        <taxon>Alphaproteobacteria</taxon>
        <taxon>Maricaulales</taxon>
        <taxon>Maricaulaceae</taxon>
        <taxon>Maricaulis</taxon>
    </lineage>
</organism>
<feature type="compositionally biased region" description="Basic and acidic residues" evidence="1">
    <location>
        <begin position="74"/>
        <end position="89"/>
    </location>
</feature>
<reference evidence="3 4" key="1">
    <citation type="submission" date="2018-10" db="EMBL/GenBank/DDBJ databases">
        <title>Genomic Encyclopedia of Type Strains, Phase IV (KMG-IV): sequencing the most valuable type-strain genomes for metagenomic binning, comparative biology and taxonomic classification.</title>
        <authorList>
            <person name="Goeker M."/>
        </authorList>
    </citation>
    <scope>NUCLEOTIDE SEQUENCE [LARGE SCALE GENOMIC DNA]</scope>
    <source>
        <strain evidence="3 4">DSM 4734</strain>
    </source>
</reference>
<dbReference type="OrthoDB" id="9815709at2"/>
<dbReference type="NCBIfam" id="NF006718">
    <property type="entry name" value="PRK09256.1"/>
    <property type="match status" value="1"/>
</dbReference>
<feature type="region of interest" description="Disordered" evidence="1">
    <location>
        <begin position="70"/>
        <end position="89"/>
    </location>
</feature>
<evidence type="ECO:0000256" key="1">
    <source>
        <dbReference type="SAM" id="MobiDB-lite"/>
    </source>
</evidence>
<name>A0A495D1Z9_9PROT</name>
<sequence>MLIAQTILIDEAEIEERFIRASGPGGQHVNKTESAVQLRFDLAANTTLPDAAKRRLVRLAGSRMTKDGSLVLKADSHRERERNRSDARDRLRNLIEQALIAPKPRKKARPSLASIKRVKAAKAQKSQTKSMRRKPGSED</sequence>
<dbReference type="InterPro" id="IPR000352">
    <property type="entry name" value="Pep_chain_release_fac_I"/>
</dbReference>
<protein>
    <submittedName>
        <fullName evidence="3">Ribosome-associated protein</fullName>
    </submittedName>
</protein>
<dbReference type="EMBL" id="RBIM01000006">
    <property type="protein sequence ID" value="RKQ95523.1"/>
    <property type="molecule type" value="Genomic_DNA"/>
</dbReference>
<dbReference type="PANTHER" id="PTHR47814">
    <property type="entry name" value="PEPTIDYL-TRNA HYDROLASE ARFB"/>
    <property type="match status" value="1"/>
</dbReference>
<dbReference type="GO" id="GO:0004045">
    <property type="term" value="F:peptidyl-tRNA hydrolase activity"/>
    <property type="evidence" value="ECO:0007669"/>
    <property type="project" value="TreeGrafter"/>
</dbReference>
<feature type="region of interest" description="Disordered" evidence="1">
    <location>
        <begin position="97"/>
        <end position="139"/>
    </location>
</feature>
<dbReference type="RefSeq" id="WP_121212032.1">
    <property type="nucleotide sequence ID" value="NZ_RBIM01000006.1"/>
</dbReference>
<accession>A0A495D1Z9</accession>
<dbReference type="PROSITE" id="PS00745">
    <property type="entry name" value="RF_PROK_I"/>
    <property type="match status" value="1"/>
</dbReference>
<evidence type="ECO:0000313" key="4">
    <source>
        <dbReference type="Proteomes" id="UP000273675"/>
    </source>
</evidence>
<evidence type="ECO:0000259" key="2">
    <source>
        <dbReference type="PROSITE" id="PS00745"/>
    </source>
</evidence>
<proteinExistence type="predicted"/>
<dbReference type="AlphaFoldDB" id="A0A495D1Z9"/>
<feature type="domain" description="Prokaryotic-type class I peptide chain release factors" evidence="2">
    <location>
        <begin position="20"/>
        <end position="36"/>
    </location>
</feature>
<dbReference type="PANTHER" id="PTHR47814:SF1">
    <property type="entry name" value="PEPTIDYL-TRNA HYDROLASE ARFB"/>
    <property type="match status" value="1"/>
</dbReference>
<gene>
    <name evidence="3" type="ORF">C7435_2626</name>
</gene>
<dbReference type="GO" id="GO:0072344">
    <property type="term" value="P:rescue of stalled ribosome"/>
    <property type="evidence" value="ECO:0007669"/>
    <property type="project" value="TreeGrafter"/>
</dbReference>
<dbReference type="Gene3D" id="3.30.160.20">
    <property type="match status" value="1"/>
</dbReference>
<dbReference type="GO" id="GO:0003747">
    <property type="term" value="F:translation release factor activity"/>
    <property type="evidence" value="ECO:0007669"/>
    <property type="project" value="InterPro"/>
</dbReference>
<dbReference type="Pfam" id="PF00472">
    <property type="entry name" value="RF-1"/>
    <property type="match status" value="1"/>
</dbReference>
<dbReference type="GO" id="GO:0043022">
    <property type="term" value="F:ribosome binding"/>
    <property type="evidence" value="ECO:0007669"/>
    <property type="project" value="TreeGrafter"/>
</dbReference>
<comment type="caution">
    <text evidence="3">The sequence shown here is derived from an EMBL/GenBank/DDBJ whole genome shotgun (WGS) entry which is preliminary data.</text>
</comment>
<feature type="compositionally biased region" description="Basic residues" evidence="1">
    <location>
        <begin position="130"/>
        <end position="139"/>
    </location>
</feature>
<dbReference type="Proteomes" id="UP000273675">
    <property type="component" value="Unassembled WGS sequence"/>
</dbReference>
<evidence type="ECO:0000313" key="3">
    <source>
        <dbReference type="EMBL" id="RKQ95523.1"/>
    </source>
</evidence>
<dbReference type="SUPFAM" id="SSF110916">
    <property type="entry name" value="Peptidyl-tRNA hydrolase domain-like"/>
    <property type="match status" value="1"/>
</dbReference>